<dbReference type="PATRIC" id="fig|1232683.4.peg.630"/>
<evidence type="ECO:0000313" key="2">
    <source>
        <dbReference type="Proteomes" id="UP000028252"/>
    </source>
</evidence>
<evidence type="ECO:0000313" key="1">
    <source>
        <dbReference type="EMBL" id="KEA64936.1"/>
    </source>
</evidence>
<gene>
    <name evidence="1" type="ORF">ADIMK_0638</name>
</gene>
<comment type="caution">
    <text evidence="1">The sequence shown here is derived from an EMBL/GenBank/DDBJ whole genome shotgun (WGS) entry which is preliminary data.</text>
</comment>
<dbReference type="eggNOG" id="ENOG5033G8F">
    <property type="taxonomic scope" value="Bacteria"/>
</dbReference>
<dbReference type="Proteomes" id="UP000028252">
    <property type="component" value="Unassembled WGS sequence"/>
</dbReference>
<proteinExistence type="predicted"/>
<accession>A0A081G2D1</accession>
<dbReference type="EMBL" id="JMQN01000013">
    <property type="protein sequence ID" value="KEA64936.1"/>
    <property type="molecule type" value="Genomic_DNA"/>
</dbReference>
<dbReference type="STRING" id="1232683.ADIMK_0638"/>
<reference evidence="1 2" key="1">
    <citation type="submission" date="2014-04" db="EMBL/GenBank/DDBJ databases">
        <title>Marinobacterium kochiensis sp. nov., isolated from sediment sample collected from Kochi backwaters in Kerala, India.</title>
        <authorList>
            <person name="Singh A."/>
            <person name="Pinnaka A.K."/>
        </authorList>
    </citation>
    <scope>NUCLEOTIDE SEQUENCE [LARGE SCALE GENOMIC DNA]</scope>
    <source>
        <strain evidence="1 2">AK27</strain>
    </source>
</reference>
<sequence length="60" mass="6622">MHELNLEELSALLAVFERAGVQAGESMEGQLLSRIRTLHAEKEELDSMDFDDCLGGACKL</sequence>
<protein>
    <submittedName>
        <fullName evidence="1">Uncharacterized protein</fullName>
    </submittedName>
</protein>
<organism evidence="1 2">
    <name type="scientific">Marinobacterium lacunae</name>
    <dbReference type="NCBI Taxonomy" id="1232683"/>
    <lineage>
        <taxon>Bacteria</taxon>
        <taxon>Pseudomonadati</taxon>
        <taxon>Pseudomonadota</taxon>
        <taxon>Gammaproteobacteria</taxon>
        <taxon>Oceanospirillales</taxon>
        <taxon>Oceanospirillaceae</taxon>
        <taxon>Marinobacterium</taxon>
    </lineage>
</organism>
<name>A0A081G2D1_9GAMM</name>
<dbReference type="RefSeq" id="WP_036183543.1">
    <property type="nucleotide sequence ID" value="NZ_JMQN01000013.1"/>
</dbReference>
<dbReference type="OrthoDB" id="6089780at2"/>
<keyword evidence="2" id="KW-1185">Reference proteome</keyword>
<dbReference type="AlphaFoldDB" id="A0A081G2D1"/>